<proteinExistence type="predicted"/>
<evidence type="ECO:0000259" key="1">
    <source>
        <dbReference type="Pfam" id="PF18066"/>
    </source>
</evidence>
<protein>
    <recommendedName>
        <fullName evidence="1">Phage ABA sandwich domain-containing protein</fullName>
    </recommendedName>
</protein>
<dbReference type="Gene3D" id="3.30.2120.10">
    <property type="entry name" value="Bacillus phage protein-like"/>
    <property type="match status" value="1"/>
</dbReference>
<dbReference type="InterPro" id="IPR041270">
    <property type="entry name" value="Phage_ABA_S"/>
</dbReference>
<organism evidence="2">
    <name type="scientific">Paenibacillus sp. BIHB 4019</name>
    <dbReference type="NCBI Taxonomy" id="1870819"/>
    <lineage>
        <taxon>Bacteria</taxon>
        <taxon>Bacillati</taxon>
        <taxon>Bacillota</taxon>
        <taxon>Bacilli</taxon>
        <taxon>Bacillales</taxon>
        <taxon>Paenibacillaceae</taxon>
        <taxon>Paenibacillus</taxon>
    </lineage>
</organism>
<dbReference type="EMBL" id="CP016808">
    <property type="protein sequence ID" value="ANY67685.1"/>
    <property type="molecule type" value="Genomic_DNA"/>
</dbReference>
<dbReference type="InterPro" id="IPR028985">
    <property type="entry name" value="Bacillus_phage_prot-like"/>
</dbReference>
<reference evidence="2" key="1">
    <citation type="submission" date="2016-08" db="EMBL/GenBank/DDBJ databases">
        <title>Complete Genome Seqeunce of Paenibacillus sp. BIHB 4019 from tea rhizoplane.</title>
        <authorList>
            <person name="Thakur R."/>
            <person name="Swarnkar M.K."/>
            <person name="Gulati A."/>
        </authorList>
    </citation>
    <scope>NUCLEOTIDE SEQUENCE [LARGE SCALE GENOMIC DNA]</scope>
    <source>
        <strain evidence="2">BIHB4019</strain>
    </source>
</reference>
<sequence length="116" mass="12894">MKRKEVVEKWCTLRASEHDAWVASAVMGAEVIGGNVEKIPEGFRPVPRYTASISEAWKVVEKVREDWILQLLDGAGWWSVVLLSDCEDRSDIDPVNLPTASEAICLAALIAKLTKE</sequence>
<evidence type="ECO:0000313" key="2">
    <source>
        <dbReference type="EMBL" id="ANY67685.1"/>
    </source>
</evidence>
<dbReference type="RefSeq" id="WP_099518866.1">
    <property type="nucleotide sequence ID" value="NZ_CP016808.1"/>
</dbReference>
<dbReference type="Pfam" id="PF18066">
    <property type="entry name" value="Phage_ABA_S"/>
    <property type="match status" value="1"/>
</dbReference>
<dbReference type="SUPFAM" id="SSF111074">
    <property type="entry name" value="Bacillus phage protein"/>
    <property type="match status" value="1"/>
</dbReference>
<gene>
    <name evidence="2" type="ORF">BBD42_15335</name>
</gene>
<feature type="domain" description="Phage ABA sandwich" evidence="1">
    <location>
        <begin position="20"/>
        <end position="109"/>
    </location>
</feature>
<dbReference type="AlphaFoldDB" id="A0A1B2DJ34"/>
<name>A0A1B2DJ34_9BACL</name>
<accession>A0A1B2DJ34</accession>